<reference evidence="10" key="1">
    <citation type="submission" date="2016-12" db="EMBL/GenBank/DDBJ databases">
        <title>Comparative genomics of four Isosphaeraceae planctomycetes: a common pool of plasmids and glycoside hydrolase genes.</title>
        <authorList>
            <person name="Ivanova A."/>
        </authorList>
    </citation>
    <scope>NUCLEOTIDE SEQUENCE [LARGE SCALE GENOMIC DNA]</scope>
    <source>
        <strain evidence="10">PX4</strain>
    </source>
</reference>
<dbReference type="PROSITE" id="PS51007">
    <property type="entry name" value="CYTC"/>
    <property type="match status" value="1"/>
</dbReference>
<dbReference type="KEGG" id="pbor:BSF38_00125"/>
<evidence type="ECO:0000259" key="8">
    <source>
        <dbReference type="PROSITE" id="PS51007"/>
    </source>
</evidence>
<evidence type="ECO:0000313" key="9">
    <source>
        <dbReference type="EMBL" id="APW58722.1"/>
    </source>
</evidence>
<protein>
    <submittedName>
        <fullName evidence="9">Cytochrome c6</fullName>
    </submittedName>
</protein>
<feature type="domain" description="Cytochrome c" evidence="8">
    <location>
        <begin position="150"/>
        <end position="226"/>
    </location>
</feature>
<dbReference type="Gene3D" id="1.10.760.10">
    <property type="entry name" value="Cytochrome c-like domain"/>
    <property type="match status" value="2"/>
</dbReference>
<dbReference type="RefSeq" id="WP_076342999.1">
    <property type="nucleotide sequence ID" value="NZ_CP019082.1"/>
</dbReference>
<evidence type="ECO:0000256" key="2">
    <source>
        <dbReference type="ARBA" id="ARBA00022617"/>
    </source>
</evidence>
<name>A0A1U7CIG1_9BACT</name>
<dbReference type="InterPro" id="IPR009056">
    <property type="entry name" value="Cyt_c-like_dom"/>
</dbReference>
<accession>A0A1U7CIG1</accession>
<evidence type="ECO:0000256" key="1">
    <source>
        <dbReference type="ARBA" id="ARBA00022448"/>
    </source>
</evidence>
<evidence type="ECO:0000256" key="5">
    <source>
        <dbReference type="ARBA" id="ARBA00023004"/>
    </source>
</evidence>
<dbReference type="GO" id="GO:0046872">
    <property type="term" value="F:metal ion binding"/>
    <property type="evidence" value="ECO:0007669"/>
    <property type="project" value="UniProtKB-KW"/>
</dbReference>
<dbReference type="STRING" id="1387353.BSF38_00125"/>
<dbReference type="Pfam" id="PF13442">
    <property type="entry name" value="Cytochrome_CBB3"/>
    <property type="match status" value="1"/>
</dbReference>
<dbReference type="GO" id="GO:0020037">
    <property type="term" value="F:heme binding"/>
    <property type="evidence" value="ECO:0007669"/>
    <property type="project" value="InterPro"/>
</dbReference>
<gene>
    <name evidence="9" type="primary">petJ</name>
    <name evidence="9" type="ORF">BSF38_00125</name>
</gene>
<feature type="region of interest" description="Disordered" evidence="7">
    <location>
        <begin position="28"/>
        <end position="50"/>
    </location>
</feature>
<evidence type="ECO:0000256" key="3">
    <source>
        <dbReference type="ARBA" id="ARBA00022723"/>
    </source>
</evidence>
<keyword evidence="10" id="KW-1185">Reference proteome</keyword>
<organism evidence="9 10">
    <name type="scientific">Paludisphaera borealis</name>
    <dbReference type="NCBI Taxonomy" id="1387353"/>
    <lineage>
        <taxon>Bacteria</taxon>
        <taxon>Pseudomonadati</taxon>
        <taxon>Planctomycetota</taxon>
        <taxon>Planctomycetia</taxon>
        <taxon>Isosphaerales</taxon>
        <taxon>Isosphaeraceae</taxon>
        <taxon>Paludisphaera</taxon>
    </lineage>
</organism>
<dbReference type="AlphaFoldDB" id="A0A1U7CIG1"/>
<dbReference type="PANTHER" id="PTHR37823">
    <property type="entry name" value="CYTOCHROME C-553-LIKE"/>
    <property type="match status" value="1"/>
</dbReference>
<keyword evidence="1" id="KW-0813">Transport</keyword>
<dbReference type="GO" id="GO:0009055">
    <property type="term" value="F:electron transfer activity"/>
    <property type="evidence" value="ECO:0007669"/>
    <property type="project" value="InterPro"/>
</dbReference>
<keyword evidence="4" id="KW-0249">Electron transport</keyword>
<sequence length="227" mass="24283">MKLSAVLAVVPVVGLLLPPVASHCRSAVQDQKAAQDATPKTADKDDEEDDEAAYREVLAKRAIQENCLICHEAGMYTNQRLTPAQWKAEIDKMVSWGAPLPPQDQQGVIDHLAKTYRDVDPAVPPGRVTLATINSLEIPRPGTAPGPDAGDPAAGAELYKTNCANCHGPTALGGDLGPSLAGRAVLNSRKAYDEAVHKGVRKMPAFDKVLNASQQHDVFAWLLQVKP</sequence>
<dbReference type="OrthoDB" id="9789237at2"/>
<keyword evidence="3 6" id="KW-0479">Metal-binding</keyword>
<evidence type="ECO:0000256" key="4">
    <source>
        <dbReference type="ARBA" id="ARBA00022982"/>
    </source>
</evidence>
<dbReference type="EMBL" id="CP019082">
    <property type="protein sequence ID" value="APW58722.1"/>
    <property type="molecule type" value="Genomic_DNA"/>
</dbReference>
<dbReference type="Proteomes" id="UP000186309">
    <property type="component" value="Chromosome"/>
</dbReference>
<dbReference type="SUPFAM" id="SSF46626">
    <property type="entry name" value="Cytochrome c"/>
    <property type="match status" value="2"/>
</dbReference>
<dbReference type="InterPro" id="IPR036909">
    <property type="entry name" value="Cyt_c-like_dom_sf"/>
</dbReference>
<evidence type="ECO:0000256" key="7">
    <source>
        <dbReference type="SAM" id="MobiDB-lite"/>
    </source>
</evidence>
<keyword evidence="5 6" id="KW-0408">Iron</keyword>
<evidence type="ECO:0000256" key="6">
    <source>
        <dbReference type="PROSITE-ProRule" id="PRU00433"/>
    </source>
</evidence>
<keyword evidence="2 6" id="KW-0349">Heme</keyword>
<proteinExistence type="predicted"/>
<dbReference type="InterPro" id="IPR051811">
    <property type="entry name" value="Cytochrome_c550/c551-like"/>
</dbReference>
<evidence type="ECO:0000313" key="10">
    <source>
        <dbReference type="Proteomes" id="UP000186309"/>
    </source>
</evidence>